<dbReference type="Pfam" id="PF13458">
    <property type="entry name" value="Peripla_BP_6"/>
    <property type="match status" value="1"/>
</dbReference>
<evidence type="ECO:0000259" key="3">
    <source>
        <dbReference type="Pfam" id="PF13458"/>
    </source>
</evidence>
<reference evidence="4" key="1">
    <citation type="submission" date="2023-10" db="EMBL/GenBank/DDBJ databases">
        <authorList>
            <person name="Chen Y."/>
            <person name="Shah S."/>
            <person name="Dougan E. K."/>
            <person name="Thang M."/>
            <person name="Chan C."/>
        </authorList>
    </citation>
    <scope>NUCLEOTIDE SEQUENCE [LARGE SCALE GENOMIC DNA]</scope>
</reference>
<dbReference type="Proteomes" id="UP001189429">
    <property type="component" value="Unassembled WGS sequence"/>
</dbReference>
<feature type="domain" description="Leucine-binding protein" evidence="3">
    <location>
        <begin position="66"/>
        <end position="372"/>
    </location>
</feature>
<dbReference type="Gene3D" id="3.40.50.2300">
    <property type="match status" value="2"/>
</dbReference>
<name>A0ABN9TUT6_9DINO</name>
<proteinExistence type="predicted"/>
<keyword evidence="5" id="KW-1185">Reference proteome</keyword>
<gene>
    <name evidence="4" type="ORF">PCOR1329_LOCUS42404</name>
</gene>
<feature type="region of interest" description="Disordered" evidence="2">
    <location>
        <begin position="810"/>
        <end position="834"/>
    </location>
</feature>
<dbReference type="PANTHER" id="PTHR30483:SF6">
    <property type="entry name" value="PERIPLASMIC BINDING PROTEIN OF ABC TRANSPORTER FOR NATURAL AMINO ACIDS"/>
    <property type="match status" value="1"/>
</dbReference>
<evidence type="ECO:0000256" key="1">
    <source>
        <dbReference type="ARBA" id="ARBA00022729"/>
    </source>
</evidence>
<dbReference type="PANTHER" id="PTHR30483">
    <property type="entry name" value="LEUCINE-SPECIFIC-BINDING PROTEIN"/>
    <property type="match status" value="1"/>
</dbReference>
<dbReference type="SUPFAM" id="SSF53822">
    <property type="entry name" value="Periplasmic binding protein-like I"/>
    <property type="match status" value="1"/>
</dbReference>
<evidence type="ECO:0000313" key="4">
    <source>
        <dbReference type="EMBL" id="CAK0849808.1"/>
    </source>
</evidence>
<comment type="caution">
    <text evidence="4">The sequence shown here is derived from an EMBL/GenBank/DDBJ whole genome shotgun (WGS) entry which is preliminary data.</text>
</comment>
<dbReference type="InterPro" id="IPR028082">
    <property type="entry name" value="Peripla_BP_I"/>
</dbReference>
<dbReference type="InterPro" id="IPR051010">
    <property type="entry name" value="BCAA_transport"/>
</dbReference>
<dbReference type="InterPro" id="IPR028081">
    <property type="entry name" value="Leu-bd"/>
</dbReference>
<organism evidence="4 5">
    <name type="scientific">Prorocentrum cordatum</name>
    <dbReference type="NCBI Taxonomy" id="2364126"/>
    <lineage>
        <taxon>Eukaryota</taxon>
        <taxon>Sar</taxon>
        <taxon>Alveolata</taxon>
        <taxon>Dinophyceae</taxon>
        <taxon>Prorocentrales</taxon>
        <taxon>Prorocentraceae</taxon>
        <taxon>Prorocentrum</taxon>
    </lineage>
</organism>
<protein>
    <recommendedName>
        <fullName evidence="3">Leucine-binding protein domain-containing protein</fullName>
    </recommendedName>
</protein>
<keyword evidence="1" id="KW-0732">Signal</keyword>
<sequence length="1320" mass="142434">MVVSARLRPRTGQQPGSAPAAALAIVVAACCQLVTAEVTIKGALLVALKINSTRRFKYESGEELIVDLTIEDDEGLDVNVDRIYRRLSDDSDIDLLLGPYSSVLSAVAAIQAGQVPKFIMLAGAASPEFFKSENDQIFGVDKFTTNVLAPNYFHDALNIAKDRSAQSVAFLHDGDTLFAGPMCDGAVEYAHGIGLHVLESRVKEEQIVEQVNHLKALGADVLVGCGDFDKVVDIVVSARALGYNPHGIILPFAASDKFLATVGAPNGNYILSPAPWVPAIDQECTLFGSTSKFVQEPPYEYRAMWGEEPLYQSAEAGAGILAALAAVELAGSASTPAVTSAMLEIDLPTFYGRLAFFANGSRRDAPMYTQQVLPQNFTRSRFELVGAVASRPMPAVWPMPSWREKELEVYPCGEGQVVNVSLGGSGAAVYACQSCERGPTTTIWPEPTPCPSTESPAEPVDLAFKWLRDYVVGAAAFVTTCRGLIAIGFFGVTCVAAERRHGVKGRAAVGVVECATPDSDVYFELLGGTSARAQWMTVESTAFAPRGRPVSLAAADIVRGNVGIFTIPLGVSSWSGPTTVKWCGEWFFRCQGGPLEHDQSLIMTFGLRADDRYVDVHHTTKRCLDEGVGYDMIDVGNSGFFELPLRRALLVEYVYHMDYLATREPGAKGKGKAGGSVSLQSAAFDESAIVSDMAKGSGMAMDSVELLRILAGLLVAGFSAPITSARGEGAVIAPFSMGAAHLIDLPLLRRRAGSDLVERHLTGEFPRGLFFAYKKSGNLRLIVDGRLPSCHLGDSDPASLASGAAFPTIEADSATPVQPEPTWRTSRRPKVEPSDGANTFYPVIEVIPMGWELSLRACQQALEHRARLVPGYVDNCFAFGGDQEVVRAAAEGAQQELGKSLGRSNERWFSRQDEVGYRPRDHALSPGTLGGFAIDGAVPEVPSAPTQLPGSLDFPDIGSDVWDGERRRAPAKRWARSEARVTLEGRAMVLAHLHKTRALSNFGKRHLFLGDAMASILAVFKRRSPSKLMRVCRHAPTLNTAFGGPATDEHGPTMPEKRAVRKPQEAQFRRIAGLFYHWCATTGMAINIAWQLDSAVTSHPNEQFLEGFLSSAGPFLTAALTYCRQGMLSTLRCFAFYTWPSELLRPRVKDAAPPPRGGPRALALWARPLSASENSTPPKSGEFNKSLSLDYPELSGVDDLLTCLRAGRGGAQPLPDLKYATWAALFTLAAQALGVRQQRVTVREGRPAVRAAAAGGRGRATAGPRSCGQHRIQDLEDDIRRASLSGPPIALELFSGSGNFSRAWRRSRLKRIEIVEPTPR</sequence>
<dbReference type="EMBL" id="CAUYUJ010015094">
    <property type="protein sequence ID" value="CAK0849808.1"/>
    <property type="molecule type" value="Genomic_DNA"/>
</dbReference>
<evidence type="ECO:0000256" key="2">
    <source>
        <dbReference type="SAM" id="MobiDB-lite"/>
    </source>
</evidence>
<evidence type="ECO:0000313" key="5">
    <source>
        <dbReference type="Proteomes" id="UP001189429"/>
    </source>
</evidence>
<accession>A0ABN9TUT6</accession>
<dbReference type="PROSITE" id="PS51257">
    <property type="entry name" value="PROKAR_LIPOPROTEIN"/>
    <property type="match status" value="1"/>
</dbReference>